<protein>
    <recommendedName>
        <fullName evidence="6">Methyltransferase MycE N-terminal domain-containing protein</fullName>
    </recommendedName>
</protein>
<organism evidence="7 8">
    <name type="scientific">Actinomadura sediminis</name>
    <dbReference type="NCBI Taxonomy" id="1038904"/>
    <lineage>
        <taxon>Bacteria</taxon>
        <taxon>Bacillati</taxon>
        <taxon>Actinomycetota</taxon>
        <taxon>Actinomycetes</taxon>
        <taxon>Streptosporangiales</taxon>
        <taxon>Thermomonosporaceae</taxon>
        <taxon>Actinomadura</taxon>
    </lineage>
</organism>
<keyword evidence="3" id="KW-0808">Transferase</keyword>
<dbReference type="SUPFAM" id="SSF53335">
    <property type="entry name" value="S-adenosyl-L-methionine-dependent methyltransferases"/>
    <property type="match status" value="1"/>
</dbReference>
<keyword evidence="2" id="KW-0489">Methyltransferase</keyword>
<dbReference type="Pfam" id="PF17843">
    <property type="entry name" value="MycE_N"/>
    <property type="match status" value="1"/>
</dbReference>
<name>A0ABW3EN89_9ACTN</name>
<proteinExistence type="predicted"/>
<dbReference type="RefSeq" id="WP_378297469.1">
    <property type="nucleotide sequence ID" value="NZ_JBHTJA010000011.1"/>
</dbReference>
<dbReference type="InterPro" id="IPR040800">
    <property type="entry name" value="MycE_N"/>
</dbReference>
<dbReference type="Gene3D" id="3.40.50.150">
    <property type="entry name" value="Vaccinia Virus protein VP39"/>
    <property type="match status" value="1"/>
</dbReference>
<comment type="pathway">
    <text evidence="1">Antibiotic biosynthesis.</text>
</comment>
<accession>A0ABW3EN89</accession>
<evidence type="ECO:0000313" key="7">
    <source>
        <dbReference type="EMBL" id="MFD0900466.1"/>
    </source>
</evidence>
<feature type="domain" description="Methyltransferase MycE N-terminal" evidence="6">
    <location>
        <begin position="9"/>
        <end position="114"/>
    </location>
</feature>
<evidence type="ECO:0000256" key="2">
    <source>
        <dbReference type="ARBA" id="ARBA00022603"/>
    </source>
</evidence>
<comment type="caution">
    <text evidence="7">The sequence shown here is derived from an EMBL/GenBank/DDBJ whole genome shotgun (WGS) entry which is preliminary data.</text>
</comment>
<reference evidence="8" key="1">
    <citation type="journal article" date="2019" name="Int. J. Syst. Evol. Microbiol.">
        <title>The Global Catalogue of Microorganisms (GCM) 10K type strain sequencing project: providing services to taxonomists for standard genome sequencing and annotation.</title>
        <authorList>
            <consortium name="The Broad Institute Genomics Platform"/>
            <consortium name="The Broad Institute Genome Sequencing Center for Infectious Disease"/>
            <person name="Wu L."/>
            <person name="Ma J."/>
        </authorList>
    </citation>
    <scope>NUCLEOTIDE SEQUENCE [LARGE SCALE GENOMIC DNA]</scope>
    <source>
        <strain evidence="8">JCM 31202</strain>
    </source>
</reference>
<evidence type="ECO:0000259" key="6">
    <source>
        <dbReference type="Pfam" id="PF17843"/>
    </source>
</evidence>
<keyword evidence="8" id="KW-1185">Reference proteome</keyword>
<sequence>MDDLKLDEIEWLIRAAEARDDELREAINGIGAVRVARLLTEEIVFRAAPANVHRPFDVALEITGGSPPEPISYVFQVHPDGRTEVSEGTSATAVHVIGYDCADLVRDVFGCARTPKPARRTIRSRFAESHDPSADRPLLESVLYSQRATAAVLSGIDAPAPDLGELSTRYLSDKWGGLHWFTPHYERHFGAIRHERLRILEIGIGGYEGRSTGGGSLLMWRRYFPRALIFGIDVFDKSGLDQPRIKTLRGDQNDAEWLAEINREYGPFDIIIDDGSHVNQHVLNSFSALFRHLRTGGTYVIEDMWTSYCPGYGGDDSDTAGPSTSIGLLKSLVDLLHHEEHRNAAGAAEDGTASMLHGIHLYRNLAFIDKGFNIDGGIPPFIPRQGLT</sequence>
<evidence type="ECO:0000256" key="5">
    <source>
        <dbReference type="ARBA" id="ARBA00023194"/>
    </source>
</evidence>
<evidence type="ECO:0000313" key="8">
    <source>
        <dbReference type="Proteomes" id="UP001596972"/>
    </source>
</evidence>
<dbReference type="EMBL" id="JBHTJA010000011">
    <property type="protein sequence ID" value="MFD0900466.1"/>
    <property type="molecule type" value="Genomic_DNA"/>
</dbReference>
<keyword evidence="5" id="KW-0045">Antibiotic biosynthesis</keyword>
<dbReference type="Proteomes" id="UP001596972">
    <property type="component" value="Unassembled WGS sequence"/>
</dbReference>
<evidence type="ECO:0000256" key="1">
    <source>
        <dbReference type="ARBA" id="ARBA00004792"/>
    </source>
</evidence>
<dbReference type="Gene3D" id="3.30.1050.30">
    <property type="match status" value="1"/>
</dbReference>
<gene>
    <name evidence="7" type="ORF">ACFQ11_08705</name>
</gene>
<evidence type="ECO:0000256" key="3">
    <source>
        <dbReference type="ARBA" id="ARBA00022679"/>
    </source>
</evidence>
<evidence type="ECO:0000256" key="4">
    <source>
        <dbReference type="ARBA" id="ARBA00022691"/>
    </source>
</evidence>
<dbReference type="InterPro" id="IPR029063">
    <property type="entry name" value="SAM-dependent_MTases_sf"/>
</dbReference>
<keyword evidence="4" id="KW-0949">S-adenosyl-L-methionine</keyword>